<protein>
    <submittedName>
        <fullName evidence="1">Uncharacterized protein</fullName>
    </submittedName>
</protein>
<evidence type="ECO:0000313" key="1">
    <source>
        <dbReference type="EMBL" id="KAH9516142.1"/>
    </source>
</evidence>
<reference evidence="1" key="2">
    <citation type="journal article" date="2022" name="Res Sq">
        <title>Comparative Genomics Reveals Insights into the Divergent Evolution of Astigmatic Mites and Household Pest Adaptations.</title>
        <authorList>
            <person name="Xiong Q."/>
            <person name="Wan A.T.-Y."/>
            <person name="Liu X.-Y."/>
            <person name="Fung C.S.-H."/>
            <person name="Xiao X."/>
            <person name="Malainual N."/>
            <person name="Hou J."/>
            <person name="Wang L."/>
            <person name="Wang M."/>
            <person name="Yang K."/>
            <person name="Cui Y."/>
            <person name="Leung E."/>
            <person name="Nong W."/>
            <person name="Shin S.-K."/>
            <person name="Au S."/>
            <person name="Jeong K.Y."/>
            <person name="Chew F.T."/>
            <person name="Hui J."/>
            <person name="Leung T.F."/>
            <person name="Tungtrongchitr A."/>
            <person name="Zhong N."/>
            <person name="Liu Z."/>
            <person name="Tsui S."/>
        </authorList>
    </citation>
    <scope>NUCLEOTIDE SEQUENCE</scope>
    <source>
        <strain evidence="1">Derf</strain>
        <tissue evidence="1">Whole organism</tissue>
    </source>
</reference>
<name>A0A922HZB5_DERFA</name>
<sequence>MEILFTIVRQKVAVNRTIKRINDNINCNSITIECTYDFSNGDGLRMCEQMNLSFNCFGSYEPLTGTQIWKQLSIISS</sequence>
<keyword evidence="2" id="KW-1185">Reference proteome</keyword>
<comment type="caution">
    <text evidence="1">The sequence shown here is derived from an EMBL/GenBank/DDBJ whole genome shotgun (WGS) entry which is preliminary data.</text>
</comment>
<organism evidence="1 2">
    <name type="scientific">Dermatophagoides farinae</name>
    <name type="common">American house dust mite</name>
    <dbReference type="NCBI Taxonomy" id="6954"/>
    <lineage>
        <taxon>Eukaryota</taxon>
        <taxon>Metazoa</taxon>
        <taxon>Ecdysozoa</taxon>
        <taxon>Arthropoda</taxon>
        <taxon>Chelicerata</taxon>
        <taxon>Arachnida</taxon>
        <taxon>Acari</taxon>
        <taxon>Acariformes</taxon>
        <taxon>Sarcoptiformes</taxon>
        <taxon>Astigmata</taxon>
        <taxon>Psoroptidia</taxon>
        <taxon>Analgoidea</taxon>
        <taxon>Pyroglyphidae</taxon>
        <taxon>Dermatophagoidinae</taxon>
        <taxon>Dermatophagoides</taxon>
    </lineage>
</organism>
<evidence type="ECO:0000313" key="2">
    <source>
        <dbReference type="Proteomes" id="UP000790347"/>
    </source>
</evidence>
<reference evidence="1" key="1">
    <citation type="submission" date="2013-05" db="EMBL/GenBank/DDBJ databases">
        <authorList>
            <person name="Yim A.K.Y."/>
            <person name="Chan T.F."/>
            <person name="Ji K.M."/>
            <person name="Liu X.Y."/>
            <person name="Zhou J.W."/>
            <person name="Li R.Q."/>
            <person name="Yang K.Y."/>
            <person name="Li J."/>
            <person name="Li M."/>
            <person name="Law P.T.W."/>
            <person name="Wu Y.L."/>
            <person name="Cai Z.L."/>
            <person name="Qin H."/>
            <person name="Bao Y."/>
            <person name="Leung R.K.K."/>
            <person name="Ng P.K.S."/>
            <person name="Zou J."/>
            <person name="Zhong X.J."/>
            <person name="Ran P.X."/>
            <person name="Zhong N.S."/>
            <person name="Liu Z.G."/>
            <person name="Tsui S.K.W."/>
        </authorList>
    </citation>
    <scope>NUCLEOTIDE SEQUENCE</scope>
    <source>
        <strain evidence="1">Derf</strain>
        <tissue evidence="1">Whole organism</tissue>
    </source>
</reference>
<accession>A0A922HZB5</accession>
<dbReference type="AlphaFoldDB" id="A0A922HZB5"/>
<proteinExistence type="predicted"/>
<gene>
    <name evidence="1" type="ORF">DERF_006903</name>
</gene>
<dbReference type="Proteomes" id="UP000790347">
    <property type="component" value="Unassembled WGS sequence"/>
</dbReference>
<dbReference type="EMBL" id="ASGP02000003">
    <property type="protein sequence ID" value="KAH9516142.1"/>
    <property type="molecule type" value="Genomic_DNA"/>
</dbReference>